<dbReference type="Pfam" id="PF12706">
    <property type="entry name" value="Lactamase_B_2"/>
    <property type="match status" value="1"/>
</dbReference>
<evidence type="ECO:0000256" key="6">
    <source>
        <dbReference type="ARBA" id="ARBA00030966"/>
    </source>
</evidence>
<evidence type="ECO:0000313" key="10">
    <source>
        <dbReference type="Proteomes" id="UP001267407"/>
    </source>
</evidence>
<evidence type="ECO:0000256" key="3">
    <source>
        <dbReference type="ARBA" id="ARBA00015084"/>
    </source>
</evidence>
<accession>A0ABU2HH11</accession>
<evidence type="ECO:0000256" key="1">
    <source>
        <dbReference type="ARBA" id="ARBA00004886"/>
    </source>
</evidence>
<dbReference type="NCBIfam" id="TIGR02108">
    <property type="entry name" value="PQQ_syn_pqqB"/>
    <property type="match status" value="1"/>
</dbReference>
<keyword evidence="10" id="KW-1185">Reference proteome</keyword>
<evidence type="ECO:0000313" key="9">
    <source>
        <dbReference type="EMBL" id="MDS1310359.1"/>
    </source>
</evidence>
<feature type="domain" description="Metallo-beta-lactamase" evidence="8">
    <location>
        <begin position="50"/>
        <end position="272"/>
    </location>
</feature>
<organism evidence="9 10">
    <name type="scientific">Marinobacter xiaoshiensis</name>
    <dbReference type="NCBI Taxonomy" id="3073652"/>
    <lineage>
        <taxon>Bacteria</taxon>
        <taxon>Pseudomonadati</taxon>
        <taxon>Pseudomonadota</taxon>
        <taxon>Gammaproteobacteria</taxon>
        <taxon>Pseudomonadales</taxon>
        <taxon>Marinobacteraceae</taxon>
        <taxon>Marinobacter</taxon>
    </lineage>
</organism>
<proteinExistence type="inferred from homology"/>
<dbReference type="InterPro" id="IPR036866">
    <property type="entry name" value="RibonucZ/Hydroxyglut_hydro"/>
</dbReference>
<evidence type="ECO:0000256" key="7">
    <source>
        <dbReference type="HAMAP-Rule" id="MF_00653"/>
    </source>
</evidence>
<dbReference type="RefSeq" id="WP_310966210.1">
    <property type="nucleotide sequence ID" value="NZ_JAVMBO010000013.1"/>
</dbReference>
<evidence type="ECO:0000256" key="4">
    <source>
        <dbReference type="ARBA" id="ARBA00022448"/>
    </source>
</evidence>
<keyword evidence="4 7" id="KW-0813">Transport</keyword>
<evidence type="ECO:0000256" key="2">
    <source>
        <dbReference type="ARBA" id="ARBA00008481"/>
    </source>
</evidence>
<sequence length="309" mass="33834">MYIHVLGSAAGGGFPQWNCNCANCHGFRKGTLNATARTQSSIAVSEDGERWILFNASPDIRAQLGSWDASQPARTLRDTGINAIVLIDSQVDHTTGLLTLREGLPLDVWCTAQVRGDLSTGFPLFPMLEHWNGGMNWREVPANESSVFTIPCAPSLNLTAIPLLSNAPPYSPRRGNPHPGDNLGIFIEDTRTGQRMLYAPGLGRMDSRILSWMRKADLLMVDGTVWHDDEMIRQAVGTKTGQDMGHLAQSGPGGMIEVLDTMPAKRKILIHINNTNPILDEDSTERAELTSHGIEVAWDGMEIEWKGAP</sequence>
<gene>
    <name evidence="7 9" type="primary">pqqB</name>
    <name evidence="9" type="ORF">RKA07_09695</name>
</gene>
<comment type="similarity">
    <text evidence="2 7">Belongs to the PqqB family.</text>
</comment>
<dbReference type="SUPFAM" id="SSF56281">
    <property type="entry name" value="Metallo-hydrolase/oxidoreductase"/>
    <property type="match status" value="1"/>
</dbReference>
<protein>
    <recommendedName>
        <fullName evidence="3 7">Coenzyme PQQ synthesis protein B</fullName>
    </recommendedName>
    <alternativeName>
        <fullName evidence="6 7">Pyrroloquinoline quinone biosynthesis protein B</fullName>
    </alternativeName>
</protein>
<dbReference type="Gene3D" id="3.60.15.10">
    <property type="entry name" value="Ribonuclease Z/Hydroxyacylglutathione hydrolase-like"/>
    <property type="match status" value="1"/>
</dbReference>
<dbReference type="HAMAP" id="MF_00653">
    <property type="entry name" value="PQQ_syn_PqqB"/>
    <property type="match status" value="1"/>
</dbReference>
<dbReference type="InterPro" id="IPR011842">
    <property type="entry name" value="PQQ_synth_PqqB"/>
</dbReference>
<dbReference type="Proteomes" id="UP001267407">
    <property type="component" value="Unassembled WGS sequence"/>
</dbReference>
<evidence type="ECO:0000256" key="5">
    <source>
        <dbReference type="ARBA" id="ARBA00022905"/>
    </source>
</evidence>
<dbReference type="PANTHER" id="PTHR42663:SF7">
    <property type="entry name" value="COENZYME PQQ SYNTHESIS PROTEIN B"/>
    <property type="match status" value="1"/>
</dbReference>
<keyword evidence="5 7" id="KW-0884">PQQ biosynthesis</keyword>
<reference evidence="9" key="1">
    <citation type="submission" date="2023-09" db="EMBL/GenBank/DDBJ databases">
        <title>Marinobacter sediminicola sp. nov. and Marinobacter maritimum sp. nov., isolated from marine sediment.</title>
        <authorList>
            <person name="An J."/>
        </authorList>
    </citation>
    <scope>NUCLEOTIDE SEQUENCE</scope>
    <source>
        <strain evidence="9">F60267</strain>
    </source>
</reference>
<comment type="caution">
    <text evidence="9">The sequence shown here is derived from an EMBL/GenBank/DDBJ whole genome shotgun (WGS) entry which is preliminary data.</text>
</comment>
<dbReference type="PANTHER" id="PTHR42663">
    <property type="entry name" value="HYDROLASE C777.06C-RELATED-RELATED"/>
    <property type="match status" value="1"/>
</dbReference>
<dbReference type="EMBL" id="JAVMBO010000013">
    <property type="protein sequence ID" value="MDS1310359.1"/>
    <property type="molecule type" value="Genomic_DNA"/>
</dbReference>
<comment type="pathway">
    <text evidence="1 7">Cofactor biosynthesis; pyrroloquinoline quinone biosynthesis.</text>
</comment>
<evidence type="ECO:0000259" key="8">
    <source>
        <dbReference type="Pfam" id="PF12706"/>
    </source>
</evidence>
<name>A0ABU2HH11_9GAMM</name>
<dbReference type="CDD" id="cd16274">
    <property type="entry name" value="PQQB-like_MBL-fold"/>
    <property type="match status" value="1"/>
</dbReference>
<dbReference type="InterPro" id="IPR001279">
    <property type="entry name" value="Metallo-B-lactamas"/>
</dbReference>
<comment type="function">
    <text evidence="7">May be involved in the transport of PQQ or its precursor to the periplasm.</text>
</comment>